<comment type="similarity">
    <text evidence="5 19">Belongs to the D-alanine--D-alanine ligase family.</text>
</comment>
<dbReference type="KEGG" id="wma:WM2015_2363"/>
<dbReference type="GO" id="GO:0008360">
    <property type="term" value="P:regulation of cell shape"/>
    <property type="evidence" value="ECO:0007669"/>
    <property type="project" value="UniProtKB-KW"/>
</dbReference>
<keyword evidence="16 19" id="KW-0961">Cell wall biogenesis/degradation</keyword>
<dbReference type="SUPFAM" id="SSF52440">
    <property type="entry name" value="PreATP-grasp domain"/>
    <property type="match status" value="1"/>
</dbReference>
<dbReference type="OrthoDB" id="9813261at2"/>
<dbReference type="Proteomes" id="UP000066624">
    <property type="component" value="Chromosome"/>
</dbReference>
<sequence length="308" mass="32929">MTRRDAQSMGHVALVVGGDSAEREVSLRGGQAVAGALERLGVQFSVVDGPRRLLEQVAAGHYDRVFNLLHGRGGEDGALQGALRLYGIPVTGSGVLGSALTMDKLQTKRVWAACGLPTPRWQVAREVEAAESILQALGLPLFVKPAHEGSSIGMSRVDEAGELPGAIAAALEFDDTVLVEQCIVGQEYTASVLDGEVLPLIGLEPTRKFYDYAAKYESGDTRYRCPCGLDEARERSLAELCMEAFAVTGAAGWGRVDLMLDGDGQPWLLEVNTTPGMTESSLVPKAAKAAGIDFEELVWRILTTSRND</sequence>
<evidence type="ECO:0000256" key="4">
    <source>
        <dbReference type="ARBA" id="ARBA00004752"/>
    </source>
</evidence>
<dbReference type="Pfam" id="PF01820">
    <property type="entry name" value="Dala_Dala_lig_N"/>
    <property type="match status" value="1"/>
</dbReference>
<evidence type="ECO:0000256" key="7">
    <source>
        <dbReference type="ARBA" id="ARBA00022490"/>
    </source>
</evidence>
<evidence type="ECO:0000256" key="20">
    <source>
        <dbReference type="PIRSR" id="PIRSR039102-1"/>
    </source>
</evidence>
<comment type="function">
    <text evidence="2 19">Cell wall formation.</text>
</comment>
<evidence type="ECO:0000256" key="6">
    <source>
        <dbReference type="ARBA" id="ARBA00012216"/>
    </source>
</evidence>
<evidence type="ECO:0000256" key="19">
    <source>
        <dbReference type="HAMAP-Rule" id="MF_00047"/>
    </source>
</evidence>
<dbReference type="GO" id="GO:0005829">
    <property type="term" value="C:cytosol"/>
    <property type="evidence" value="ECO:0007669"/>
    <property type="project" value="UniProtKB-ARBA"/>
</dbReference>
<evidence type="ECO:0000256" key="13">
    <source>
        <dbReference type="ARBA" id="ARBA00022960"/>
    </source>
</evidence>
<evidence type="ECO:0000256" key="21">
    <source>
        <dbReference type="PIRSR" id="PIRSR039102-3"/>
    </source>
</evidence>
<keyword evidence="9 21" id="KW-0479">Metal-binding</keyword>
<feature type="active site" evidence="20">
    <location>
        <position position="150"/>
    </location>
</feature>
<name>A0A0K0XYI4_9GAMM</name>
<keyword evidence="15 21" id="KW-0464">Manganese</keyword>
<feature type="binding site" evidence="21">
    <location>
        <position position="257"/>
    </location>
    <ligand>
        <name>Mg(2+)</name>
        <dbReference type="ChEBI" id="CHEBI:18420"/>
        <label>1</label>
    </ligand>
</feature>
<evidence type="ECO:0000256" key="2">
    <source>
        <dbReference type="ARBA" id="ARBA00003921"/>
    </source>
</evidence>
<dbReference type="GO" id="GO:0008716">
    <property type="term" value="F:D-alanine-D-alanine ligase activity"/>
    <property type="evidence" value="ECO:0007669"/>
    <property type="project" value="UniProtKB-UniRule"/>
</dbReference>
<dbReference type="PROSITE" id="PS50975">
    <property type="entry name" value="ATP_GRASP"/>
    <property type="match status" value="1"/>
</dbReference>
<evidence type="ECO:0000256" key="12">
    <source>
        <dbReference type="ARBA" id="ARBA00022842"/>
    </source>
</evidence>
<organism evidence="22 23">
    <name type="scientific">Wenzhouxiangella marina</name>
    <dbReference type="NCBI Taxonomy" id="1579979"/>
    <lineage>
        <taxon>Bacteria</taxon>
        <taxon>Pseudomonadati</taxon>
        <taxon>Pseudomonadota</taxon>
        <taxon>Gammaproteobacteria</taxon>
        <taxon>Chromatiales</taxon>
        <taxon>Wenzhouxiangellaceae</taxon>
        <taxon>Wenzhouxiangella</taxon>
    </lineage>
</organism>
<comment type="cofactor">
    <cofactor evidence="1">
        <name>Mn(2+)</name>
        <dbReference type="ChEBI" id="CHEBI:29035"/>
    </cofactor>
</comment>
<feature type="binding site" evidence="21">
    <location>
        <position position="270"/>
    </location>
    <ligand>
        <name>Mg(2+)</name>
        <dbReference type="ChEBI" id="CHEBI:18420"/>
        <label>1</label>
    </ligand>
</feature>
<gene>
    <name evidence="19" type="primary">ddl</name>
    <name evidence="22" type="ORF">WM2015_2363</name>
</gene>
<evidence type="ECO:0000256" key="1">
    <source>
        <dbReference type="ARBA" id="ARBA00001936"/>
    </source>
</evidence>
<dbReference type="GO" id="GO:0071555">
    <property type="term" value="P:cell wall organization"/>
    <property type="evidence" value="ECO:0007669"/>
    <property type="project" value="UniProtKB-KW"/>
</dbReference>
<dbReference type="PROSITE" id="PS00844">
    <property type="entry name" value="DALA_DALA_LIGASE_2"/>
    <property type="match status" value="1"/>
</dbReference>
<dbReference type="SUPFAM" id="SSF56059">
    <property type="entry name" value="Glutathione synthetase ATP-binding domain-like"/>
    <property type="match status" value="1"/>
</dbReference>
<protein>
    <recommendedName>
        <fullName evidence="6 19">D-alanine--D-alanine ligase</fullName>
        <ecNumber evidence="6 19">6.3.2.4</ecNumber>
    </recommendedName>
    <alternativeName>
        <fullName evidence="19">D-Ala-D-Ala ligase</fullName>
    </alternativeName>
    <alternativeName>
        <fullName evidence="19">D-alanylalanine synthetase</fullName>
    </alternativeName>
</protein>
<evidence type="ECO:0000256" key="9">
    <source>
        <dbReference type="ARBA" id="ARBA00022723"/>
    </source>
</evidence>
<evidence type="ECO:0000256" key="11">
    <source>
        <dbReference type="ARBA" id="ARBA00022840"/>
    </source>
</evidence>
<dbReference type="Gene3D" id="3.30.1490.20">
    <property type="entry name" value="ATP-grasp fold, A domain"/>
    <property type="match status" value="1"/>
</dbReference>
<evidence type="ECO:0000313" key="22">
    <source>
        <dbReference type="EMBL" id="AKS42725.1"/>
    </source>
</evidence>
<dbReference type="EMBL" id="CP012154">
    <property type="protein sequence ID" value="AKS42725.1"/>
    <property type="molecule type" value="Genomic_DNA"/>
</dbReference>
<evidence type="ECO:0000256" key="14">
    <source>
        <dbReference type="ARBA" id="ARBA00022984"/>
    </source>
</evidence>
<evidence type="ECO:0000256" key="15">
    <source>
        <dbReference type="ARBA" id="ARBA00023211"/>
    </source>
</evidence>
<dbReference type="InterPro" id="IPR011127">
    <property type="entry name" value="Dala_Dala_lig_N"/>
</dbReference>
<evidence type="ECO:0000256" key="8">
    <source>
        <dbReference type="ARBA" id="ARBA00022598"/>
    </source>
</evidence>
<dbReference type="UniPathway" id="UPA00219"/>
<dbReference type="AlphaFoldDB" id="A0A0K0XYI4"/>
<accession>A0A0K0XYI4</accession>
<dbReference type="Pfam" id="PF07478">
    <property type="entry name" value="Dala_Dala_lig_C"/>
    <property type="match status" value="1"/>
</dbReference>
<comment type="cofactor">
    <cofactor evidence="21">
        <name>Mg(2+)</name>
        <dbReference type="ChEBI" id="CHEBI:18420"/>
    </cofactor>
    <cofactor evidence="21">
        <name>Mn(2+)</name>
        <dbReference type="ChEBI" id="CHEBI:29035"/>
    </cofactor>
    <text evidence="21">Binds 2 magnesium or manganese ions per subunit.</text>
</comment>
<feature type="binding site" evidence="21">
    <location>
        <position position="272"/>
    </location>
    <ligand>
        <name>Mg(2+)</name>
        <dbReference type="ChEBI" id="CHEBI:18420"/>
        <label>2</label>
    </ligand>
</feature>
<dbReference type="PIRSF" id="PIRSF039102">
    <property type="entry name" value="Ddl/VanB"/>
    <property type="match status" value="1"/>
</dbReference>
<evidence type="ECO:0000256" key="16">
    <source>
        <dbReference type="ARBA" id="ARBA00023316"/>
    </source>
</evidence>
<keyword evidence="23" id="KW-1185">Reference proteome</keyword>
<evidence type="ECO:0000256" key="5">
    <source>
        <dbReference type="ARBA" id="ARBA00010871"/>
    </source>
</evidence>
<comment type="pathway">
    <text evidence="4 19">Cell wall biogenesis; peptidoglycan biosynthesis.</text>
</comment>
<keyword evidence="10" id="KW-0547">Nucleotide-binding</keyword>
<dbReference type="Gene3D" id="3.30.470.20">
    <property type="entry name" value="ATP-grasp fold, B domain"/>
    <property type="match status" value="1"/>
</dbReference>
<dbReference type="NCBIfam" id="NF002378">
    <property type="entry name" value="PRK01372.1"/>
    <property type="match status" value="1"/>
</dbReference>
<dbReference type="SMART" id="SM01209">
    <property type="entry name" value="GARS_A"/>
    <property type="match status" value="1"/>
</dbReference>
<dbReference type="NCBIfam" id="TIGR01205">
    <property type="entry name" value="D_ala_D_alaTIGR"/>
    <property type="match status" value="1"/>
</dbReference>
<dbReference type="InterPro" id="IPR000291">
    <property type="entry name" value="D-Ala_lig_Van_CS"/>
</dbReference>
<dbReference type="PATRIC" id="fig|1579979.3.peg.2415"/>
<dbReference type="Gene3D" id="3.40.50.20">
    <property type="match status" value="1"/>
</dbReference>
<dbReference type="RefSeq" id="WP_049726263.1">
    <property type="nucleotide sequence ID" value="NZ_CP012154.1"/>
</dbReference>
<dbReference type="InterPro" id="IPR011095">
    <property type="entry name" value="Dala_Dala_lig_C"/>
</dbReference>
<keyword evidence="11" id="KW-0067">ATP-binding</keyword>
<dbReference type="GO" id="GO:0005524">
    <property type="term" value="F:ATP binding"/>
    <property type="evidence" value="ECO:0007669"/>
    <property type="project" value="UniProtKB-UniRule"/>
</dbReference>
<evidence type="ECO:0000256" key="3">
    <source>
        <dbReference type="ARBA" id="ARBA00004496"/>
    </source>
</evidence>
<evidence type="ECO:0000313" key="23">
    <source>
        <dbReference type="Proteomes" id="UP000066624"/>
    </source>
</evidence>
<dbReference type="PANTHER" id="PTHR23132:SF23">
    <property type="entry name" value="D-ALANINE--D-ALANINE LIGASE B"/>
    <property type="match status" value="1"/>
</dbReference>
<dbReference type="PANTHER" id="PTHR23132">
    <property type="entry name" value="D-ALANINE--D-ALANINE LIGASE"/>
    <property type="match status" value="1"/>
</dbReference>
<evidence type="ECO:0000256" key="18">
    <source>
        <dbReference type="ARBA" id="ARBA00060592"/>
    </source>
</evidence>
<feature type="active site" evidence="20">
    <location>
        <position position="281"/>
    </location>
</feature>
<dbReference type="EC" id="6.3.2.4" evidence="6 19"/>
<evidence type="ECO:0000256" key="17">
    <source>
        <dbReference type="ARBA" id="ARBA00047614"/>
    </source>
</evidence>
<dbReference type="GO" id="GO:0046872">
    <property type="term" value="F:metal ion binding"/>
    <property type="evidence" value="ECO:0007669"/>
    <property type="project" value="UniProtKB-KW"/>
</dbReference>
<keyword evidence="8 19" id="KW-0436">Ligase</keyword>
<comment type="subcellular location">
    <subcellularLocation>
        <location evidence="3 19">Cytoplasm</location>
    </subcellularLocation>
</comment>
<reference evidence="22 23" key="1">
    <citation type="submission" date="2015-07" db="EMBL/GenBank/DDBJ databases">
        <authorList>
            <person name="Noorani M."/>
        </authorList>
    </citation>
    <scope>NUCLEOTIDE SEQUENCE [LARGE SCALE GENOMIC DNA]</scope>
    <source>
        <strain evidence="22 23">KCTC 42284</strain>
    </source>
</reference>
<dbReference type="STRING" id="1579979.WM2015_2363"/>
<dbReference type="FunFam" id="3.30.470.20:FF:000008">
    <property type="entry name" value="D-alanine--D-alanine ligase"/>
    <property type="match status" value="1"/>
</dbReference>
<dbReference type="FunFam" id="3.30.1490.20:FF:000007">
    <property type="entry name" value="D-alanine--D-alanine ligase"/>
    <property type="match status" value="1"/>
</dbReference>
<dbReference type="InterPro" id="IPR013815">
    <property type="entry name" value="ATP_grasp_subdomain_1"/>
</dbReference>
<keyword evidence="7 19" id="KW-0963">Cytoplasm</keyword>
<dbReference type="PROSITE" id="PS00843">
    <property type="entry name" value="DALA_DALA_LIGASE_1"/>
    <property type="match status" value="1"/>
</dbReference>
<comment type="pathway">
    <text evidence="18">Glycan biosynthesis.</text>
</comment>
<dbReference type="InterPro" id="IPR011761">
    <property type="entry name" value="ATP-grasp"/>
</dbReference>
<dbReference type="InterPro" id="IPR016185">
    <property type="entry name" value="PreATP-grasp_dom_sf"/>
</dbReference>
<feature type="active site" evidence="20">
    <location>
        <position position="22"/>
    </location>
</feature>
<keyword evidence="13 19" id="KW-0133">Cell shape</keyword>
<feature type="binding site" evidence="21">
    <location>
        <position position="270"/>
    </location>
    <ligand>
        <name>Mg(2+)</name>
        <dbReference type="ChEBI" id="CHEBI:18420"/>
        <label>2</label>
    </ligand>
</feature>
<evidence type="ECO:0000256" key="10">
    <source>
        <dbReference type="ARBA" id="ARBA00022741"/>
    </source>
</evidence>
<dbReference type="HAMAP" id="MF_00047">
    <property type="entry name" value="Dala_Dala_lig"/>
    <property type="match status" value="1"/>
</dbReference>
<keyword evidence="14 19" id="KW-0573">Peptidoglycan synthesis</keyword>
<comment type="catalytic activity">
    <reaction evidence="17 19">
        <text>2 D-alanine + ATP = D-alanyl-D-alanine + ADP + phosphate + H(+)</text>
        <dbReference type="Rhea" id="RHEA:11224"/>
        <dbReference type="ChEBI" id="CHEBI:15378"/>
        <dbReference type="ChEBI" id="CHEBI:30616"/>
        <dbReference type="ChEBI" id="CHEBI:43474"/>
        <dbReference type="ChEBI" id="CHEBI:57416"/>
        <dbReference type="ChEBI" id="CHEBI:57822"/>
        <dbReference type="ChEBI" id="CHEBI:456216"/>
        <dbReference type="EC" id="6.3.2.4"/>
    </reaction>
</comment>
<proteinExistence type="inferred from homology"/>
<keyword evidence="12 21" id="KW-0460">Magnesium</keyword>
<dbReference type="GO" id="GO:0009252">
    <property type="term" value="P:peptidoglycan biosynthetic process"/>
    <property type="evidence" value="ECO:0007669"/>
    <property type="project" value="UniProtKB-UniRule"/>
</dbReference>
<dbReference type="InterPro" id="IPR005905">
    <property type="entry name" value="D_ala_D_ala"/>
</dbReference>